<reference evidence="1" key="2">
    <citation type="journal article" date="2015" name="Data Brief">
        <title>Shoot transcriptome of the giant reed, Arundo donax.</title>
        <authorList>
            <person name="Barrero R.A."/>
            <person name="Guerrero F.D."/>
            <person name="Moolhuijzen P."/>
            <person name="Goolsby J.A."/>
            <person name="Tidwell J."/>
            <person name="Bellgard S.E."/>
            <person name="Bellgard M.I."/>
        </authorList>
    </citation>
    <scope>NUCLEOTIDE SEQUENCE</scope>
    <source>
        <tissue evidence="1">Shoot tissue taken approximately 20 cm above the soil surface</tissue>
    </source>
</reference>
<protein>
    <submittedName>
        <fullName evidence="1">Uncharacterized protein</fullName>
    </submittedName>
</protein>
<sequence>MLYMMGRDDILVGVGGDGGIPDSCIIYPNVGGYLPLIGQVEI</sequence>
<name>A0A0A9EW41_ARUDO</name>
<accession>A0A0A9EW41</accession>
<dbReference type="AlphaFoldDB" id="A0A0A9EW41"/>
<organism evidence="1">
    <name type="scientific">Arundo donax</name>
    <name type="common">Giant reed</name>
    <name type="synonym">Donax arundinaceus</name>
    <dbReference type="NCBI Taxonomy" id="35708"/>
    <lineage>
        <taxon>Eukaryota</taxon>
        <taxon>Viridiplantae</taxon>
        <taxon>Streptophyta</taxon>
        <taxon>Embryophyta</taxon>
        <taxon>Tracheophyta</taxon>
        <taxon>Spermatophyta</taxon>
        <taxon>Magnoliopsida</taxon>
        <taxon>Liliopsida</taxon>
        <taxon>Poales</taxon>
        <taxon>Poaceae</taxon>
        <taxon>PACMAD clade</taxon>
        <taxon>Arundinoideae</taxon>
        <taxon>Arundineae</taxon>
        <taxon>Arundo</taxon>
    </lineage>
</organism>
<evidence type="ECO:0000313" key="1">
    <source>
        <dbReference type="EMBL" id="JAE02081.1"/>
    </source>
</evidence>
<reference evidence="1" key="1">
    <citation type="submission" date="2014-09" db="EMBL/GenBank/DDBJ databases">
        <authorList>
            <person name="Magalhaes I.L.F."/>
            <person name="Oliveira U."/>
            <person name="Santos F.R."/>
            <person name="Vidigal T.H.D.A."/>
            <person name="Brescovit A.D."/>
            <person name="Santos A.J."/>
        </authorList>
    </citation>
    <scope>NUCLEOTIDE SEQUENCE</scope>
    <source>
        <tissue evidence="1">Shoot tissue taken approximately 20 cm above the soil surface</tissue>
    </source>
</reference>
<dbReference type="EMBL" id="GBRH01195815">
    <property type="protein sequence ID" value="JAE02081.1"/>
    <property type="molecule type" value="Transcribed_RNA"/>
</dbReference>
<dbReference type="PANTHER" id="PTHR46692:SF1">
    <property type="entry name" value="NUCLEOSIDE HYDROLASE 3-RELATED"/>
    <property type="match status" value="1"/>
</dbReference>
<proteinExistence type="predicted"/>
<dbReference type="PANTHER" id="PTHR46692">
    <property type="entry name" value="INOSINE-URIDINE PREFERRING NUCLEOSIDE HYDROLASE FAMILY PROTEIN"/>
    <property type="match status" value="1"/>
</dbReference>